<feature type="non-terminal residue" evidence="1">
    <location>
        <position position="468"/>
    </location>
</feature>
<accession>X0RZV4</accession>
<name>X0RZV4_9ZZZZ</name>
<dbReference type="EMBL" id="BARS01003794">
    <property type="protein sequence ID" value="GAF68516.1"/>
    <property type="molecule type" value="Genomic_DNA"/>
</dbReference>
<dbReference type="AlphaFoldDB" id="X0RZV4"/>
<gene>
    <name evidence="1" type="ORF">S01H1_07352</name>
</gene>
<feature type="non-terminal residue" evidence="1">
    <location>
        <position position="1"/>
    </location>
</feature>
<comment type="caution">
    <text evidence="1">The sequence shown here is derived from an EMBL/GenBank/DDBJ whole genome shotgun (WGS) entry which is preliminary data.</text>
</comment>
<sequence>ITNAALDRMYQVSQRGAGALVGAGERVPMPIEGLGLRASMRSQYGSNWGGRMVNNQSNTAIRTDDIDTGYRQVERLVRNAGMEPDSMLAKTSEGRVIEAKSMDELTAQLVGKEKIVGKVHDVDHAMYSFSQLSNGNGQGAFRAMREVYDSIALKMEMDGIPEPFIRAVTSMVEEMGATSKFFTDAVGETGKYPGVGFMSMVDGKAAIQPGPQLIYEMFSGSINVPDPRLLRRTLAETGMIRRQVNMLTTQKKIRPVLDGDSGLLDFGSWKPRGDLDDRAALKYARLYISNIWKPMKLLRFGYIPKVVLGDEQARMTAAGLSSMWAPGRITKGDSPIAYLSYLLGRKRGAKAEDVTGSSMAAARQYKDTVSLHGNIYGEIGAMRSEHWSKVRIGDSRYSDGLATEIDQLVNDPIVQHLFGQDVLTGDNVALTKDWLLTDPEGQRLLDTIAKAIGEQDPMTAAAFREGGE</sequence>
<organism evidence="1">
    <name type="scientific">marine sediment metagenome</name>
    <dbReference type="NCBI Taxonomy" id="412755"/>
    <lineage>
        <taxon>unclassified sequences</taxon>
        <taxon>metagenomes</taxon>
        <taxon>ecological metagenomes</taxon>
    </lineage>
</organism>
<proteinExistence type="predicted"/>
<protein>
    <submittedName>
        <fullName evidence="1">Uncharacterized protein</fullName>
    </submittedName>
</protein>
<reference evidence="1" key="1">
    <citation type="journal article" date="2014" name="Front. Microbiol.">
        <title>High frequency of phylogenetically diverse reductive dehalogenase-homologous genes in deep subseafloor sedimentary metagenomes.</title>
        <authorList>
            <person name="Kawai M."/>
            <person name="Futagami T."/>
            <person name="Toyoda A."/>
            <person name="Takaki Y."/>
            <person name="Nishi S."/>
            <person name="Hori S."/>
            <person name="Arai W."/>
            <person name="Tsubouchi T."/>
            <person name="Morono Y."/>
            <person name="Uchiyama I."/>
            <person name="Ito T."/>
            <person name="Fujiyama A."/>
            <person name="Inagaki F."/>
            <person name="Takami H."/>
        </authorList>
    </citation>
    <scope>NUCLEOTIDE SEQUENCE</scope>
    <source>
        <strain evidence="1">Expedition CK06-06</strain>
    </source>
</reference>
<evidence type="ECO:0000313" key="1">
    <source>
        <dbReference type="EMBL" id="GAF68516.1"/>
    </source>
</evidence>